<organism evidence="2 3">
    <name type="scientific">Formimonas warabiya</name>
    <dbReference type="NCBI Taxonomy" id="1761012"/>
    <lineage>
        <taxon>Bacteria</taxon>
        <taxon>Bacillati</taxon>
        <taxon>Bacillota</taxon>
        <taxon>Clostridia</taxon>
        <taxon>Eubacteriales</taxon>
        <taxon>Peptococcaceae</taxon>
        <taxon>Candidatus Formimonas</taxon>
    </lineage>
</organism>
<dbReference type="GO" id="GO:0005886">
    <property type="term" value="C:plasma membrane"/>
    <property type="evidence" value="ECO:0007669"/>
    <property type="project" value="TreeGrafter"/>
</dbReference>
<evidence type="ECO:0000313" key="3">
    <source>
        <dbReference type="Proteomes" id="UP000323521"/>
    </source>
</evidence>
<dbReference type="OrthoDB" id="9783388at2"/>
<dbReference type="CDD" id="cd01949">
    <property type="entry name" value="GGDEF"/>
    <property type="match status" value="1"/>
</dbReference>
<dbReference type="Proteomes" id="UP000323521">
    <property type="component" value="Chromosome"/>
</dbReference>
<dbReference type="InterPro" id="IPR000160">
    <property type="entry name" value="GGDEF_dom"/>
</dbReference>
<reference evidence="2 3" key="1">
    <citation type="submission" date="2016-10" db="EMBL/GenBank/DDBJ databases">
        <title>Complete Genome Sequence of Peptococcaceae strain DCMF.</title>
        <authorList>
            <person name="Edwards R.J."/>
            <person name="Holland S.I."/>
            <person name="Deshpande N.P."/>
            <person name="Wong Y.K."/>
            <person name="Ertan H."/>
            <person name="Manefield M."/>
            <person name="Russell T.L."/>
            <person name="Lee M.J."/>
        </authorList>
    </citation>
    <scope>NUCLEOTIDE SEQUENCE [LARGE SCALE GENOMIC DNA]</scope>
    <source>
        <strain evidence="2 3">DCMF</strain>
    </source>
</reference>
<dbReference type="GO" id="GO:0052621">
    <property type="term" value="F:diguanylate cyclase activity"/>
    <property type="evidence" value="ECO:0007669"/>
    <property type="project" value="TreeGrafter"/>
</dbReference>
<dbReference type="RefSeq" id="WP_148133876.1">
    <property type="nucleotide sequence ID" value="NZ_CP017634.1"/>
</dbReference>
<dbReference type="KEGG" id="fwa:DCMF_07605"/>
<dbReference type="SUPFAM" id="SSF55073">
    <property type="entry name" value="Nucleotide cyclase"/>
    <property type="match status" value="1"/>
</dbReference>
<dbReference type="PANTHER" id="PTHR45138">
    <property type="entry name" value="REGULATORY COMPONENTS OF SENSORY TRANSDUCTION SYSTEM"/>
    <property type="match status" value="1"/>
</dbReference>
<dbReference type="InterPro" id="IPR050469">
    <property type="entry name" value="Diguanylate_Cyclase"/>
</dbReference>
<dbReference type="PANTHER" id="PTHR45138:SF9">
    <property type="entry name" value="DIGUANYLATE CYCLASE DGCM-RELATED"/>
    <property type="match status" value="1"/>
</dbReference>
<dbReference type="SMART" id="SM00267">
    <property type="entry name" value="GGDEF"/>
    <property type="match status" value="1"/>
</dbReference>
<dbReference type="GO" id="GO:0043709">
    <property type="term" value="P:cell adhesion involved in single-species biofilm formation"/>
    <property type="evidence" value="ECO:0007669"/>
    <property type="project" value="TreeGrafter"/>
</dbReference>
<dbReference type="EMBL" id="CP017634">
    <property type="protein sequence ID" value="ATW24660.1"/>
    <property type="molecule type" value="Genomic_DNA"/>
</dbReference>
<sequence length="239" mass="26979">MDNIFVKEDEIYANGEKLLLSKVFESPVAENHYRALLEEYKKLLKQMRSMVRISDLMQGELNTLSRKLKRISQIDSLTGLYNRRFFNEIYQKEWHGGVRSAVFLSALMVDIDYFKKYNDTYGHLQGDKCLQLVAGALQKAVQRPRDLVARYGGEEFVILLPETALNGAVHIAKMVLANVEALDLVHRASPVKDRVTVSVGAAALIPTGEMPPETLLNLADDALYRAKGDARNCFRECGK</sequence>
<evidence type="ECO:0000259" key="1">
    <source>
        <dbReference type="PROSITE" id="PS50887"/>
    </source>
</evidence>
<dbReference type="PROSITE" id="PS50887">
    <property type="entry name" value="GGDEF"/>
    <property type="match status" value="1"/>
</dbReference>
<dbReference type="AlphaFoldDB" id="A0A3G1KQE6"/>
<dbReference type="GO" id="GO:1902201">
    <property type="term" value="P:negative regulation of bacterial-type flagellum-dependent cell motility"/>
    <property type="evidence" value="ECO:0007669"/>
    <property type="project" value="TreeGrafter"/>
</dbReference>
<feature type="domain" description="GGDEF" evidence="1">
    <location>
        <begin position="102"/>
        <end position="239"/>
    </location>
</feature>
<name>A0A3G1KQE6_FORW1</name>
<dbReference type="InterPro" id="IPR029787">
    <property type="entry name" value="Nucleotide_cyclase"/>
</dbReference>
<dbReference type="FunFam" id="3.30.70.270:FF:000001">
    <property type="entry name" value="Diguanylate cyclase domain protein"/>
    <property type="match status" value="1"/>
</dbReference>
<evidence type="ECO:0000313" key="2">
    <source>
        <dbReference type="EMBL" id="ATW24660.1"/>
    </source>
</evidence>
<accession>A0A3G1KQE6</accession>
<dbReference type="InterPro" id="IPR043128">
    <property type="entry name" value="Rev_trsase/Diguanyl_cyclase"/>
</dbReference>
<dbReference type="Gene3D" id="3.30.70.270">
    <property type="match status" value="1"/>
</dbReference>
<dbReference type="Pfam" id="PF00990">
    <property type="entry name" value="GGDEF"/>
    <property type="match status" value="1"/>
</dbReference>
<dbReference type="NCBIfam" id="TIGR00254">
    <property type="entry name" value="GGDEF"/>
    <property type="match status" value="1"/>
</dbReference>
<gene>
    <name evidence="2" type="ORF">DCMF_07605</name>
</gene>
<proteinExistence type="predicted"/>
<protein>
    <recommendedName>
        <fullName evidence="1">GGDEF domain-containing protein</fullName>
    </recommendedName>
</protein>
<keyword evidence="3" id="KW-1185">Reference proteome</keyword>